<evidence type="ECO:0000256" key="5">
    <source>
        <dbReference type="ARBA" id="ARBA00022989"/>
    </source>
</evidence>
<dbReference type="CTD" id="4535"/>
<keyword evidence="5 9" id="KW-1133">Transmembrane helix</keyword>
<feature type="transmembrane region" description="Helical" evidence="9">
    <location>
        <begin position="68"/>
        <end position="90"/>
    </location>
</feature>
<organism evidence="10">
    <name type="scientific">Plagiorhynchus transversus</name>
    <dbReference type="NCBI Taxonomy" id="1795586"/>
    <lineage>
        <taxon>Eukaryota</taxon>
        <taxon>Metazoa</taxon>
        <taxon>Spiralia</taxon>
        <taxon>Lophotrochozoa</taxon>
        <taxon>Acanthocephala</taxon>
        <taxon>Palaeacanthocephala</taxon>
        <taxon>Polymorphida</taxon>
        <taxon>Plagiorhynchidae</taxon>
        <taxon>Plagiorhynchus</taxon>
    </lineage>
</organism>
<gene>
    <name evidence="10" type="primary">ND1</name>
</gene>
<dbReference type="Pfam" id="PF00146">
    <property type="entry name" value="NADHdh"/>
    <property type="match status" value="1"/>
</dbReference>
<dbReference type="GO" id="GO:0008137">
    <property type="term" value="F:NADH dehydrogenase (ubiquinone) activity"/>
    <property type="evidence" value="ECO:0007669"/>
    <property type="project" value="UniProtKB-EC"/>
</dbReference>
<sequence>MRGLVYLVLEALLVMVLLGFFTLVERKSLGLGQMRKGPNKAVLWGLMQPILDGVKLFMKGFWGSGTGGYFSLWGCPFVGLVLVLILWAFLGVFEGVMSMSAVLFLVVLLGAWVGVSMFVAGYFSGGKYSMLGGVRALVQVISYEGILVLGLLTVLLFSGSASELFGVCYFTGLMVVGLLIVAVVMENNRTPVDFVEGESELVSGLMTELGGLSFSLVFLMEYGVMSFYSMLMGLVLLGSEWYMMGWVVVALMMVGVLCVLRLSLPRSRYDLNMIWGWKVSLISGFLLFILIFGLMAEL</sequence>
<evidence type="ECO:0000256" key="8">
    <source>
        <dbReference type="RuleBase" id="RU000473"/>
    </source>
</evidence>
<dbReference type="GO" id="GO:0009060">
    <property type="term" value="P:aerobic respiration"/>
    <property type="evidence" value="ECO:0007669"/>
    <property type="project" value="TreeGrafter"/>
</dbReference>
<feature type="transmembrane region" description="Helical" evidence="9">
    <location>
        <begin position="275"/>
        <end position="296"/>
    </location>
</feature>
<dbReference type="EMBL" id="KT447549">
    <property type="protein sequence ID" value="AMK97083.1"/>
    <property type="molecule type" value="Genomic_DNA"/>
</dbReference>
<keyword evidence="7" id="KW-0520">NAD</keyword>
<dbReference type="PANTHER" id="PTHR11432">
    <property type="entry name" value="NADH DEHYDROGENASE SUBUNIT 1"/>
    <property type="match status" value="1"/>
</dbReference>
<feature type="transmembrane region" description="Helical" evidence="9">
    <location>
        <begin position="243"/>
        <end position="263"/>
    </location>
</feature>
<accession>A0A140E9N2</accession>
<feature type="transmembrane region" description="Helical" evidence="9">
    <location>
        <begin position="6"/>
        <end position="24"/>
    </location>
</feature>
<name>A0A140E9N2_9BILA</name>
<comment type="catalytic activity">
    <reaction evidence="8">
        <text>a ubiquinone + NADH + 5 H(+)(in) = a ubiquinol + NAD(+) + 4 H(+)(out)</text>
        <dbReference type="Rhea" id="RHEA:29091"/>
        <dbReference type="Rhea" id="RHEA-COMP:9565"/>
        <dbReference type="Rhea" id="RHEA-COMP:9566"/>
        <dbReference type="ChEBI" id="CHEBI:15378"/>
        <dbReference type="ChEBI" id="CHEBI:16389"/>
        <dbReference type="ChEBI" id="CHEBI:17976"/>
        <dbReference type="ChEBI" id="CHEBI:57540"/>
        <dbReference type="ChEBI" id="CHEBI:57945"/>
        <dbReference type="EC" id="7.1.1.2"/>
    </reaction>
</comment>
<comment type="subcellular location">
    <subcellularLocation>
        <location evidence="1">Membrane</location>
        <topology evidence="1">Multi-pass membrane protein</topology>
    </subcellularLocation>
    <subcellularLocation>
        <location evidence="7">Mitochondrion inner membrane</location>
        <topology evidence="7">Multi-pass membrane protein</topology>
    </subcellularLocation>
</comment>
<evidence type="ECO:0000256" key="7">
    <source>
        <dbReference type="RuleBase" id="RU000471"/>
    </source>
</evidence>
<protein>
    <recommendedName>
        <fullName evidence="3 8">NADH-ubiquinone oxidoreductase chain 1</fullName>
        <ecNumber evidence="8">7.1.1.2</ecNumber>
    </recommendedName>
</protein>
<dbReference type="GO" id="GO:0005743">
    <property type="term" value="C:mitochondrial inner membrane"/>
    <property type="evidence" value="ECO:0007669"/>
    <property type="project" value="UniProtKB-SubCell"/>
</dbReference>
<reference evidence="10" key="1">
    <citation type="journal article" date="2016" name="Zool. Scr.">
        <title>Mitogenomic phylogeny of Acanthocephala reveals novel Class relationships.</title>
        <authorList>
            <person name="Gazi M."/>
            <person name="Kim J."/>
            <person name="Garcia-Varela M."/>
            <person name="Park C."/>
            <person name="Littlewood D.J."/>
            <person name="Park J.-K."/>
        </authorList>
    </citation>
    <scope>NUCLEOTIDE SEQUENCE</scope>
</reference>
<feature type="transmembrane region" description="Helical" evidence="9">
    <location>
        <begin position="102"/>
        <end position="124"/>
    </location>
</feature>
<geneLocation type="mitochondrion" evidence="10"/>
<evidence type="ECO:0000313" key="10">
    <source>
        <dbReference type="EMBL" id="AMK97083.1"/>
    </source>
</evidence>
<dbReference type="InterPro" id="IPR001694">
    <property type="entry name" value="NADH_UbQ_OxRdtase_su1/FPO"/>
</dbReference>
<evidence type="ECO:0000256" key="3">
    <source>
        <dbReference type="ARBA" id="ARBA00021009"/>
    </source>
</evidence>
<evidence type="ECO:0000256" key="2">
    <source>
        <dbReference type="ARBA" id="ARBA00010535"/>
    </source>
</evidence>
<dbReference type="RefSeq" id="YP_009241150.1">
    <property type="nucleotide sequence ID" value="NC_029767.1"/>
</dbReference>
<comment type="similarity">
    <text evidence="2 7">Belongs to the complex I subunit 1 family.</text>
</comment>
<evidence type="ECO:0000256" key="1">
    <source>
        <dbReference type="ARBA" id="ARBA00004141"/>
    </source>
</evidence>
<dbReference type="GeneID" id="27111600"/>
<keyword evidence="8" id="KW-0830">Ubiquinone</keyword>
<feature type="transmembrane region" description="Helical" evidence="9">
    <location>
        <begin position="136"/>
        <end position="158"/>
    </location>
</feature>
<keyword evidence="8 10" id="KW-0496">Mitochondrion</keyword>
<proteinExistence type="inferred from homology"/>
<dbReference type="EC" id="7.1.1.2" evidence="8"/>
<dbReference type="GO" id="GO:0003954">
    <property type="term" value="F:NADH dehydrogenase activity"/>
    <property type="evidence" value="ECO:0007669"/>
    <property type="project" value="TreeGrafter"/>
</dbReference>
<feature type="transmembrane region" description="Helical" evidence="9">
    <location>
        <begin position="216"/>
        <end position="237"/>
    </location>
</feature>
<dbReference type="PANTHER" id="PTHR11432:SF3">
    <property type="entry name" value="NADH-UBIQUINONE OXIDOREDUCTASE CHAIN 1"/>
    <property type="match status" value="1"/>
</dbReference>
<keyword evidence="4 7" id="KW-0812">Transmembrane</keyword>
<evidence type="ECO:0000256" key="4">
    <source>
        <dbReference type="ARBA" id="ARBA00022692"/>
    </source>
</evidence>
<dbReference type="AlphaFoldDB" id="A0A140E9N2"/>
<evidence type="ECO:0000256" key="6">
    <source>
        <dbReference type="ARBA" id="ARBA00023136"/>
    </source>
</evidence>
<feature type="transmembrane region" description="Helical" evidence="9">
    <location>
        <begin position="164"/>
        <end position="184"/>
    </location>
</feature>
<keyword evidence="6 9" id="KW-0472">Membrane</keyword>
<evidence type="ECO:0000256" key="9">
    <source>
        <dbReference type="SAM" id="Phobius"/>
    </source>
</evidence>